<protein>
    <recommendedName>
        <fullName evidence="5">Integral membrane protein</fullName>
    </recommendedName>
</protein>
<feature type="compositionally biased region" description="Gly residues" evidence="1">
    <location>
        <begin position="22"/>
        <end position="33"/>
    </location>
</feature>
<keyword evidence="2" id="KW-0812">Transmembrane</keyword>
<dbReference type="EMBL" id="JAMQAW010000090">
    <property type="protein sequence ID" value="MCM2393790.1"/>
    <property type="molecule type" value="Genomic_DNA"/>
</dbReference>
<keyword evidence="4" id="KW-1185">Reference proteome</keyword>
<dbReference type="Proteomes" id="UP001431429">
    <property type="component" value="Unassembled WGS sequence"/>
</dbReference>
<evidence type="ECO:0008006" key="5">
    <source>
        <dbReference type="Google" id="ProtNLM"/>
    </source>
</evidence>
<feature type="transmembrane region" description="Helical" evidence="2">
    <location>
        <begin position="107"/>
        <end position="128"/>
    </location>
</feature>
<name>A0ABT0V1P1_9ACTN</name>
<keyword evidence="2" id="KW-0472">Membrane</keyword>
<evidence type="ECO:0000313" key="4">
    <source>
        <dbReference type="Proteomes" id="UP001431429"/>
    </source>
</evidence>
<organism evidence="3 4">
    <name type="scientific">Streptomyces albipurpureus</name>
    <dbReference type="NCBI Taxonomy" id="2897419"/>
    <lineage>
        <taxon>Bacteria</taxon>
        <taxon>Bacillati</taxon>
        <taxon>Actinomycetota</taxon>
        <taxon>Actinomycetes</taxon>
        <taxon>Kitasatosporales</taxon>
        <taxon>Streptomycetaceae</taxon>
        <taxon>Streptomyces</taxon>
    </lineage>
</organism>
<feature type="compositionally biased region" description="Low complexity" evidence="1">
    <location>
        <begin position="1"/>
        <end position="21"/>
    </location>
</feature>
<feature type="region of interest" description="Disordered" evidence="1">
    <location>
        <begin position="1"/>
        <end position="54"/>
    </location>
</feature>
<accession>A0ABT0V1P1</accession>
<evidence type="ECO:0000256" key="1">
    <source>
        <dbReference type="SAM" id="MobiDB-lite"/>
    </source>
</evidence>
<sequence>MSEQTSSSAGSRASRGSAGTTGSAGAGTGGRSGTGESLVVGERGGGGETGPAPEPIRFFGTTWVGHDGGYGLRRAALAIGSLAAAIAGALVLRFAYQGLTIAEVGGFVNALVIVMMAACSAIACRKTWEGFTRRPTGPSAAPDSLRSLKTIGFIGVLLAYTVRALIEAPGEKLHRQEYETARAQYEKRRKTRTGNPAARRNKAGKAARPKRR</sequence>
<keyword evidence="2" id="KW-1133">Transmembrane helix</keyword>
<feature type="region of interest" description="Disordered" evidence="1">
    <location>
        <begin position="177"/>
        <end position="212"/>
    </location>
</feature>
<reference evidence="3" key="1">
    <citation type="submission" date="2022-06" db="EMBL/GenBank/DDBJ databases">
        <title>Genome public.</title>
        <authorList>
            <person name="Sun Q."/>
        </authorList>
    </citation>
    <scope>NUCLEOTIDE SEQUENCE</scope>
    <source>
        <strain evidence="3">CWNU-1</strain>
    </source>
</reference>
<feature type="compositionally biased region" description="Basic residues" evidence="1">
    <location>
        <begin position="199"/>
        <end position="212"/>
    </location>
</feature>
<evidence type="ECO:0000256" key="2">
    <source>
        <dbReference type="SAM" id="Phobius"/>
    </source>
</evidence>
<evidence type="ECO:0000313" key="3">
    <source>
        <dbReference type="EMBL" id="MCM2393790.1"/>
    </source>
</evidence>
<feature type="compositionally biased region" description="Basic and acidic residues" evidence="1">
    <location>
        <begin position="177"/>
        <end position="186"/>
    </location>
</feature>
<comment type="caution">
    <text evidence="3">The sequence shown here is derived from an EMBL/GenBank/DDBJ whole genome shotgun (WGS) entry which is preliminary data.</text>
</comment>
<proteinExistence type="predicted"/>
<gene>
    <name evidence="3" type="ORF">NBG84_36930</name>
</gene>
<feature type="transmembrane region" description="Helical" evidence="2">
    <location>
        <begin position="75"/>
        <end position="95"/>
    </location>
</feature>